<dbReference type="EMBL" id="FRDL01000003">
    <property type="protein sequence ID" value="SHN60056.1"/>
    <property type="molecule type" value="Genomic_DNA"/>
</dbReference>
<gene>
    <name evidence="2" type="ORF">SAMN05216200_10322</name>
</gene>
<evidence type="ECO:0000313" key="3">
    <source>
        <dbReference type="Proteomes" id="UP000184066"/>
    </source>
</evidence>
<sequence length="80" mass="7579">MSAWSILAVVGLLLVALGAGRHLAMAREGGFSAGGAALALAGAALMLWAEALSPAGVGADRLAAALEAALRALTAPAGGA</sequence>
<dbReference type="AlphaFoldDB" id="A0A1M7SNT1"/>
<keyword evidence="3" id="KW-1185">Reference proteome</keyword>
<accession>A0A1M7SNT1</accession>
<protein>
    <submittedName>
        <fullName evidence="2">Uncharacterized protein</fullName>
    </submittedName>
</protein>
<dbReference type="RefSeq" id="WP_072746629.1">
    <property type="nucleotide sequence ID" value="NZ_FOHL01000001.1"/>
</dbReference>
<keyword evidence="1" id="KW-0812">Transmembrane</keyword>
<proteinExistence type="predicted"/>
<reference evidence="2 3" key="1">
    <citation type="submission" date="2016-12" db="EMBL/GenBank/DDBJ databases">
        <authorList>
            <person name="Song W.-J."/>
            <person name="Kurnit D.M."/>
        </authorList>
    </citation>
    <scope>NUCLEOTIDE SEQUENCE [LARGE SCALE GENOMIC DNA]</scope>
    <source>
        <strain evidence="2 3">CGMCC 1.10808</strain>
    </source>
</reference>
<dbReference type="STRING" id="1189325.SAMN04488119_10121"/>
<evidence type="ECO:0000256" key="1">
    <source>
        <dbReference type="SAM" id="Phobius"/>
    </source>
</evidence>
<feature type="transmembrane region" description="Helical" evidence="1">
    <location>
        <begin position="36"/>
        <end position="53"/>
    </location>
</feature>
<evidence type="ECO:0000313" key="2">
    <source>
        <dbReference type="EMBL" id="SHN60056.1"/>
    </source>
</evidence>
<keyword evidence="1" id="KW-0472">Membrane</keyword>
<organism evidence="2 3">
    <name type="scientific">Oceanicella actignis</name>
    <dbReference type="NCBI Taxonomy" id="1189325"/>
    <lineage>
        <taxon>Bacteria</taxon>
        <taxon>Pseudomonadati</taxon>
        <taxon>Pseudomonadota</taxon>
        <taxon>Alphaproteobacteria</taxon>
        <taxon>Rhodobacterales</taxon>
        <taxon>Paracoccaceae</taxon>
        <taxon>Oceanicella</taxon>
    </lineage>
</organism>
<dbReference type="Proteomes" id="UP000184066">
    <property type="component" value="Unassembled WGS sequence"/>
</dbReference>
<name>A0A1M7SNT1_9RHOB</name>
<keyword evidence="1" id="KW-1133">Transmembrane helix</keyword>